<dbReference type="InterPro" id="IPR021529">
    <property type="entry name" value="DUF2798"/>
</dbReference>
<dbReference type="Proteomes" id="UP000199478">
    <property type="component" value="Unassembled WGS sequence"/>
</dbReference>
<evidence type="ECO:0008006" key="4">
    <source>
        <dbReference type="Google" id="ProtNLM"/>
    </source>
</evidence>
<organism evidence="2 3">
    <name type="scientific">Yoonia tamlensis</name>
    <dbReference type="NCBI Taxonomy" id="390270"/>
    <lineage>
        <taxon>Bacteria</taxon>
        <taxon>Pseudomonadati</taxon>
        <taxon>Pseudomonadota</taxon>
        <taxon>Alphaproteobacteria</taxon>
        <taxon>Rhodobacterales</taxon>
        <taxon>Paracoccaceae</taxon>
        <taxon>Yoonia</taxon>
    </lineage>
</organism>
<reference evidence="3" key="1">
    <citation type="submission" date="2016-10" db="EMBL/GenBank/DDBJ databases">
        <authorList>
            <person name="Varghese N."/>
            <person name="Submissions S."/>
        </authorList>
    </citation>
    <scope>NUCLEOTIDE SEQUENCE [LARGE SCALE GENOMIC DNA]</scope>
    <source>
        <strain evidence="3">DSM 26879</strain>
    </source>
</reference>
<evidence type="ECO:0000313" key="3">
    <source>
        <dbReference type="Proteomes" id="UP000199478"/>
    </source>
</evidence>
<dbReference type="EMBL" id="FOYP01000001">
    <property type="protein sequence ID" value="SFR45294.1"/>
    <property type="molecule type" value="Genomic_DNA"/>
</dbReference>
<dbReference type="STRING" id="390270.SAMN04488005_2124"/>
<keyword evidence="1" id="KW-0472">Membrane</keyword>
<feature type="transmembrane region" description="Helical" evidence="1">
    <location>
        <begin position="7"/>
        <end position="29"/>
    </location>
</feature>
<dbReference type="RefSeq" id="WP_090199701.1">
    <property type="nucleotide sequence ID" value="NZ_FOYP01000001.1"/>
</dbReference>
<dbReference type="OrthoDB" id="7159403at2"/>
<accession>A0A1I6GST4</accession>
<dbReference type="Pfam" id="PF11391">
    <property type="entry name" value="DUF2798"/>
    <property type="match status" value="1"/>
</dbReference>
<keyword evidence="1" id="KW-1133">Transmembrane helix</keyword>
<sequence length="76" mass="8249">MIPQRYAPILFGFLLSGMMSLLVTAIATFRAIGMVPEFASLWMGSWVSAWLVAFPAVLVAAPITRRLVAAITRPPS</sequence>
<proteinExistence type="predicted"/>
<gene>
    <name evidence="2" type="ORF">SAMN04488005_2124</name>
</gene>
<keyword evidence="1" id="KW-0812">Transmembrane</keyword>
<name>A0A1I6GST4_9RHOB</name>
<evidence type="ECO:0000256" key="1">
    <source>
        <dbReference type="SAM" id="Phobius"/>
    </source>
</evidence>
<keyword evidence="3" id="KW-1185">Reference proteome</keyword>
<dbReference type="AlphaFoldDB" id="A0A1I6GST4"/>
<protein>
    <recommendedName>
        <fullName evidence="4">DUF2798 domain-containing protein</fullName>
    </recommendedName>
</protein>
<feature type="transmembrane region" description="Helical" evidence="1">
    <location>
        <begin position="41"/>
        <end position="63"/>
    </location>
</feature>
<evidence type="ECO:0000313" key="2">
    <source>
        <dbReference type="EMBL" id="SFR45294.1"/>
    </source>
</evidence>